<proteinExistence type="predicted"/>
<keyword evidence="4 5" id="KW-0472">Membrane</keyword>
<evidence type="ECO:0000313" key="7">
    <source>
        <dbReference type="EMBL" id="MFG6489064.1"/>
    </source>
</evidence>
<dbReference type="Pfam" id="PF01740">
    <property type="entry name" value="STAS"/>
    <property type="match status" value="1"/>
</dbReference>
<evidence type="ECO:0000256" key="4">
    <source>
        <dbReference type="ARBA" id="ARBA00023136"/>
    </source>
</evidence>
<organism evidence="7 8">
    <name type="scientific">Pelomonas candidula</name>
    <dbReference type="NCBI Taxonomy" id="3299025"/>
    <lineage>
        <taxon>Bacteria</taxon>
        <taxon>Pseudomonadati</taxon>
        <taxon>Pseudomonadota</taxon>
        <taxon>Betaproteobacteria</taxon>
        <taxon>Burkholderiales</taxon>
        <taxon>Sphaerotilaceae</taxon>
        <taxon>Roseateles</taxon>
    </lineage>
</organism>
<feature type="transmembrane region" description="Helical" evidence="5">
    <location>
        <begin position="367"/>
        <end position="393"/>
    </location>
</feature>
<evidence type="ECO:0000256" key="2">
    <source>
        <dbReference type="ARBA" id="ARBA00022692"/>
    </source>
</evidence>
<accession>A0ABW7HGL9</accession>
<reference evidence="7 8" key="1">
    <citation type="submission" date="2024-08" db="EMBL/GenBank/DDBJ databases">
        <authorList>
            <person name="Lu H."/>
        </authorList>
    </citation>
    <scope>NUCLEOTIDE SEQUENCE [LARGE SCALE GENOMIC DNA]</scope>
    <source>
        <strain evidence="7 8">BYS78W</strain>
    </source>
</reference>
<gene>
    <name evidence="7" type="ORF">ACG04R_20430</name>
</gene>
<dbReference type="InterPro" id="IPR001902">
    <property type="entry name" value="SLC26A/SulP_fam"/>
</dbReference>
<evidence type="ECO:0000259" key="6">
    <source>
        <dbReference type="PROSITE" id="PS50801"/>
    </source>
</evidence>
<dbReference type="InterPro" id="IPR002645">
    <property type="entry name" value="STAS_dom"/>
</dbReference>
<feature type="transmembrane region" description="Helical" evidence="5">
    <location>
        <begin position="38"/>
        <end position="54"/>
    </location>
</feature>
<dbReference type="Pfam" id="PF00916">
    <property type="entry name" value="Sulfate_transp"/>
    <property type="match status" value="1"/>
</dbReference>
<dbReference type="EMBL" id="JBIGIC010000011">
    <property type="protein sequence ID" value="MFG6489064.1"/>
    <property type="molecule type" value="Genomic_DNA"/>
</dbReference>
<dbReference type="Proteomes" id="UP001606134">
    <property type="component" value="Unassembled WGS sequence"/>
</dbReference>
<evidence type="ECO:0000256" key="1">
    <source>
        <dbReference type="ARBA" id="ARBA00004141"/>
    </source>
</evidence>
<evidence type="ECO:0000256" key="3">
    <source>
        <dbReference type="ARBA" id="ARBA00022989"/>
    </source>
</evidence>
<feature type="transmembrane region" description="Helical" evidence="5">
    <location>
        <begin position="61"/>
        <end position="82"/>
    </location>
</feature>
<dbReference type="PANTHER" id="PTHR11814">
    <property type="entry name" value="SULFATE TRANSPORTER"/>
    <property type="match status" value="1"/>
</dbReference>
<dbReference type="CDD" id="cd07042">
    <property type="entry name" value="STAS_SulP_like_sulfate_transporter"/>
    <property type="match status" value="1"/>
</dbReference>
<protein>
    <submittedName>
        <fullName evidence="7">SulP family inorganic anion transporter</fullName>
    </submittedName>
</protein>
<feature type="transmembrane region" description="Helical" evidence="5">
    <location>
        <begin position="88"/>
        <end position="105"/>
    </location>
</feature>
<keyword evidence="8" id="KW-1185">Reference proteome</keyword>
<comment type="caution">
    <text evidence="7">The sequence shown here is derived from an EMBL/GenBank/DDBJ whole genome shotgun (WGS) entry which is preliminary data.</text>
</comment>
<dbReference type="RefSeq" id="WP_394415173.1">
    <property type="nucleotide sequence ID" value="NZ_JBIGIC010000011.1"/>
</dbReference>
<feature type="transmembrane region" description="Helical" evidence="5">
    <location>
        <begin position="310"/>
        <end position="330"/>
    </location>
</feature>
<evidence type="ECO:0000256" key="5">
    <source>
        <dbReference type="SAM" id="Phobius"/>
    </source>
</evidence>
<name>A0ABW7HGL9_9BURK</name>
<dbReference type="SUPFAM" id="SSF52091">
    <property type="entry name" value="SpoIIaa-like"/>
    <property type="match status" value="1"/>
</dbReference>
<sequence length="542" mass="56344">MPVEPLRWRADLVAGLCVAGLLLPEGVAYAGLAKLPVAHALIACLVGLAVYALLGRSRDAIVSPTSSSASLAAAAAAGLAGIAHAEALMALTLAAGGVLLVLAIARQGQLSAFVSRPVLRGFAFALAITIVIKQLPDVLGLRPPPGLDAPHLLVWVLGHVPDWHVVSLFVALASGALIAVLRRWPTWPASLIALVVAMAATRWLDLQAQGVEVVGTVVAPSFAPHVPALDRDAWLRVAELAVGLVVLLFAESWGSIRSLGLLRGDTPDANRELLALGAANLASGLLQGMPVGAGFSASAANHGAGAQSRLSGVVACAVVALAIVVALPALQWLPRPVLAVAVIAALWHALSPRPLLATWHLGRDRLLIVAAVLAVLALGLLHGMLVSVALSIVEALRRFSQPVLHELGELPGTRNFVNRPEHPEAVGVPGALILRPQEPLFFASAERVMAEAAARLAASGATTLVLSLEESSDLDSTAFECLLELDVRLSARGQRLLLARVKEPVRALLRISAPSGLGREERQFWSVADAAGSLAPRPVSPR</sequence>
<feature type="domain" description="STAS" evidence="6">
    <location>
        <begin position="421"/>
        <end position="534"/>
    </location>
</feature>
<comment type="subcellular location">
    <subcellularLocation>
        <location evidence="1">Membrane</location>
        <topology evidence="1">Multi-pass membrane protein</topology>
    </subcellularLocation>
</comment>
<evidence type="ECO:0000313" key="8">
    <source>
        <dbReference type="Proteomes" id="UP001606134"/>
    </source>
</evidence>
<dbReference type="Gene3D" id="3.30.750.24">
    <property type="entry name" value="STAS domain"/>
    <property type="match status" value="1"/>
</dbReference>
<keyword evidence="2 5" id="KW-0812">Transmembrane</keyword>
<keyword evidence="3 5" id="KW-1133">Transmembrane helix</keyword>
<dbReference type="PROSITE" id="PS50801">
    <property type="entry name" value="STAS"/>
    <property type="match status" value="1"/>
</dbReference>
<feature type="transmembrane region" description="Helical" evidence="5">
    <location>
        <begin position="163"/>
        <end position="180"/>
    </location>
</feature>
<dbReference type="InterPro" id="IPR011547">
    <property type="entry name" value="SLC26A/SulP_dom"/>
</dbReference>
<feature type="transmembrane region" description="Helical" evidence="5">
    <location>
        <begin position="117"/>
        <end position="135"/>
    </location>
</feature>
<dbReference type="InterPro" id="IPR036513">
    <property type="entry name" value="STAS_dom_sf"/>
</dbReference>
<feature type="transmembrane region" description="Helical" evidence="5">
    <location>
        <begin position="337"/>
        <end position="355"/>
    </location>
</feature>